<evidence type="ECO:0000259" key="3">
    <source>
        <dbReference type="Pfam" id="PF14607"/>
    </source>
</evidence>
<comment type="caution">
    <text evidence="4">The sequence shown here is derived from an EMBL/GenBank/DDBJ whole genome shotgun (WGS) entry which is preliminary data.</text>
</comment>
<feature type="domain" description="SGNH hydrolase-type esterase N-terminal" evidence="3">
    <location>
        <begin position="32"/>
        <end position="170"/>
    </location>
</feature>
<feature type="domain" description="SGNH hydrolase-type esterase" evidence="2">
    <location>
        <begin position="179"/>
        <end position="354"/>
    </location>
</feature>
<dbReference type="Pfam" id="PF14607">
    <property type="entry name" value="GxDLY"/>
    <property type="match status" value="1"/>
</dbReference>
<dbReference type="PANTHER" id="PTHR30383:SF29">
    <property type="entry name" value="SGNH HYDROLASE-TYPE ESTERASE DOMAIN-CONTAINING PROTEIN"/>
    <property type="match status" value="1"/>
</dbReference>
<evidence type="ECO:0000256" key="1">
    <source>
        <dbReference type="SAM" id="SignalP"/>
    </source>
</evidence>
<keyword evidence="5" id="KW-1185">Reference proteome</keyword>
<dbReference type="InterPro" id="IPR032740">
    <property type="entry name" value="GxDLY"/>
</dbReference>
<evidence type="ECO:0000313" key="5">
    <source>
        <dbReference type="Proteomes" id="UP000291117"/>
    </source>
</evidence>
<evidence type="ECO:0000313" key="4">
    <source>
        <dbReference type="EMBL" id="TCC85857.1"/>
    </source>
</evidence>
<keyword evidence="1" id="KW-0732">Signal</keyword>
<dbReference type="OrthoDB" id="5624617at2"/>
<keyword evidence="4" id="KW-0378">Hydrolase</keyword>
<organism evidence="4 5">
    <name type="scientific">Pedobacter hiemivivus</name>
    <dbReference type="NCBI Taxonomy" id="2530454"/>
    <lineage>
        <taxon>Bacteria</taxon>
        <taxon>Pseudomonadati</taxon>
        <taxon>Bacteroidota</taxon>
        <taxon>Sphingobacteriia</taxon>
        <taxon>Sphingobacteriales</taxon>
        <taxon>Sphingobacteriaceae</taxon>
        <taxon>Pedobacter</taxon>
    </lineage>
</organism>
<dbReference type="Proteomes" id="UP000291117">
    <property type="component" value="Unassembled WGS sequence"/>
</dbReference>
<dbReference type="Gene3D" id="2.60.120.260">
    <property type="entry name" value="Galactose-binding domain-like"/>
    <property type="match status" value="1"/>
</dbReference>
<dbReference type="RefSeq" id="WP_131612409.1">
    <property type="nucleotide sequence ID" value="NZ_SJSM01000030.1"/>
</dbReference>
<dbReference type="InterPro" id="IPR051532">
    <property type="entry name" value="Ester_Hydrolysis_Enzymes"/>
</dbReference>
<gene>
    <name evidence="4" type="ORF">EZ444_24695</name>
</gene>
<dbReference type="AlphaFoldDB" id="A0A4R0MI30"/>
<feature type="signal peptide" evidence="1">
    <location>
        <begin position="1"/>
        <end position="23"/>
    </location>
</feature>
<dbReference type="InterPro" id="IPR013830">
    <property type="entry name" value="SGNH_hydro"/>
</dbReference>
<protein>
    <submittedName>
        <fullName evidence="4">Hydrolase</fullName>
    </submittedName>
</protein>
<dbReference type="SUPFAM" id="SSF52266">
    <property type="entry name" value="SGNH hydrolase"/>
    <property type="match status" value="1"/>
</dbReference>
<sequence>MKRIVKSILLIAFLSATTLIVRAQKTDQLNFTSAKMLTLIGKSEETPTIYDRIDSNKYKGLPPRVAQLLTNSAGLAISFKTNSTVIGAKWCVSKSRALANMSPTAHKGVDLYIKKDGKWQFAGIGRVSGVCNDEIVISRMDNTEKECLLYLPLYDKVEDVQIGIEKKAKITAAADPFAKRILIYGSSIVQGTGASRPGMAYPARLSRLTGLNFINLGLSGSAKMEPEVADMVAAIDADAYILDCVPNTNPTLIKERTAYLVNTIRRKHPKAPIIVMQSIIRESGYWDKVVGETVKNQNINIQQEVLALLDKGLKDLYFITSEKMMGNDHEGTVDGVHPNDLGYERMITHIQPLIVDILSKYDIKDTR</sequence>
<dbReference type="Gene3D" id="3.40.50.1110">
    <property type="entry name" value="SGNH hydrolase"/>
    <property type="match status" value="1"/>
</dbReference>
<dbReference type="GO" id="GO:0016788">
    <property type="term" value="F:hydrolase activity, acting on ester bonds"/>
    <property type="evidence" value="ECO:0007669"/>
    <property type="project" value="UniProtKB-ARBA"/>
</dbReference>
<reference evidence="4 5" key="1">
    <citation type="submission" date="2019-02" db="EMBL/GenBank/DDBJ databases">
        <title>Pedobacter sp. RP-3-8 sp. nov., isolated from Arctic soil.</title>
        <authorList>
            <person name="Dahal R.H."/>
        </authorList>
    </citation>
    <scope>NUCLEOTIDE SEQUENCE [LARGE SCALE GENOMIC DNA]</scope>
    <source>
        <strain evidence="4 5">RP-3-8</strain>
    </source>
</reference>
<accession>A0A4R0MI30</accession>
<dbReference type="PANTHER" id="PTHR30383">
    <property type="entry name" value="THIOESTERASE 1/PROTEASE 1/LYSOPHOSPHOLIPASE L1"/>
    <property type="match status" value="1"/>
</dbReference>
<dbReference type="InterPro" id="IPR036514">
    <property type="entry name" value="SGNH_hydro_sf"/>
</dbReference>
<evidence type="ECO:0000259" key="2">
    <source>
        <dbReference type="Pfam" id="PF14606"/>
    </source>
</evidence>
<dbReference type="Pfam" id="PF14606">
    <property type="entry name" value="Lipase_GDSL_3"/>
    <property type="match status" value="1"/>
</dbReference>
<proteinExistence type="predicted"/>
<dbReference type="EMBL" id="SJSM01000030">
    <property type="protein sequence ID" value="TCC85857.1"/>
    <property type="molecule type" value="Genomic_DNA"/>
</dbReference>
<feature type="chain" id="PRO_5020885241" evidence="1">
    <location>
        <begin position="24"/>
        <end position="367"/>
    </location>
</feature>
<name>A0A4R0MI30_9SPHI</name>